<reference evidence="1 2" key="1">
    <citation type="journal article" date="2022" name="Allergy">
        <title>Genome assembly and annotation of Periplaneta americana reveal a comprehensive cockroach allergen profile.</title>
        <authorList>
            <person name="Wang L."/>
            <person name="Xiong Q."/>
            <person name="Saelim N."/>
            <person name="Wang L."/>
            <person name="Nong W."/>
            <person name="Wan A.T."/>
            <person name="Shi M."/>
            <person name="Liu X."/>
            <person name="Cao Q."/>
            <person name="Hui J.H.L."/>
            <person name="Sookrung N."/>
            <person name="Leung T.F."/>
            <person name="Tungtrongchitr A."/>
            <person name="Tsui S.K.W."/>
        </authorList>
    </citation>
    <scope>NUCLEOTIDE SEQUENCE [LARGE SCALE GENOMIC DNA]</scope>
    <source>
        <strain evidence="1">PWHHKU_190912</strain>
    </source>
</reference>
<dbReference type="SUPFAM" id="SSF53474">
    <property type="entry name" value="alpha/beta-Hydrolases"/>
    <property type="match status" value="1"/>
</dbReference>
<comment type="caution">
    <text evidence="1">The sequence shown here is derived from an EMBL/GenBank/DDBJ whole genome shotgun (WGS) entry which is preliminary data.</text>
</comment>
<dbReference type="InterPro" id="IPR029058">
    <property type="entry name" value="AB_hydrolase_fold"/>
</dbReference>
<name>A0ABQ8STE7_PERAM</name>
<evidence type="ECO:0000313" key="2">
    <source>
        <dbReference type="Proteomes" id="UP001148838"/>
    </source>
</evidence>
<keyword evidence="2" id="KW-1185">Reference proteome</keyword>
<gene>
    <name evidence="1" type="ORF">ANN_17143</name>
</gene>
<organism evidence="1 2">
    <name type="scientific">Periplaneta americana</name>
    <name type="common">American cockroach</name>
    <name type="synonym">Blatta americana</name>
    <dbReference type="NCBI Taxonomy" id="6978"/>
    <lineage>
        <taxon>Eukaryota</taxon>
        <taxon>Metazoa</taxon>
        <taxon>Ecdysozoa</taxon>
        <taxon>Arthropoda</taxon>
        <taxon>Hexapoda</taxon>
        <taxon>Insecta</taxon>
        <taxon>Pterygota</taxon>
        <taxon>Neoptera</taxon>
        <taxon>Polyneoptera</taxon>
        <taxon>Dictyoptera</taxon>
        <taxon>Blattodea</taxon>
        <taxon>Blattoidea</taxon>
        <taxon>Blattidae</taxon>
        <taxon>Blattinae</taxon>
        <taxon>Periplaneta</taxon>
    </lineage>
</organism>
<accession>A0ABQ8STE7</accession>
<proteinExistence type="predicted"/>
<sequence>MQKRVLATEMDGLRRIEGGFRLWDFYAGNLAEYGSLFPPSYDLAAISTPVSLFYSDNDLFGDPTDVHELNTALGNSLGEYRVPLSSFAHMDFLWANDVKTLVNDEVLEAIQNN</sequence>
<protein>
    <submittedName>
        <fullName evidence="1">Uncharacterized protein</fullName>
    </submittedName>
</protein>
<dbReference type="Proteomes" id="UP001148838">
    <property type="component" value="Unassembled WGS sequence"/>
</dbReference>
<dbReference type="EMBL" id="JAJSOF020000021">
    <property type="protein sequence ID" value="KAJ4437011.1"/>
    <property type="molecule type" value="Genomic_DNA"/>
</dbReference>
<evidence type="ECO:0000313" key="1">
    <source>
        <dbReference type="EMBL" id="KAJ4437011.1"/>
    </source>
</evidence>
<dbReference type="Gene3D" id="3.40.50.1820">
    <property type="entry name" value="alpha/beta hydrolase"/>
    <property type="match status" value="1"/>
</dbReference>
<dbReference type="PANTHER" id="PTHR11005">
    <property type="entry name" value="LYSOSOMAL ACID LIPASE-RELATED"/>
    <property type="match status" value="1"/>
</dbReference>